<dbReference type="Proteomes" id="UP001187192">
    <property type="component" value="Unassembled WGS sequence"/>
</dbReference>
<dbReference type="AlphaFoldDB" id="A0AA88ALG0"/>
<protein>
    <submittedName>
        <fullName evidence="1">Uncharacterized protein</fullName>
    </submittedName>
</protein>
<reference evidence="1" key="1">
    <citation type="submission" date="2023-07" db="EMBL/GenBank/DDBJ databases">
        <title>draft genome sequence of fig (Ficus carica).</title>
        <authorList>
            <person name="Takahashi T."/>
            <person name="Nishimura K."/>
        </authorList>
    </citation>
    <scope>NUCLEOTIDE SEQUENCE</scope>
</reference>
<organism evidence="1 2">
    <name type="scientific">Ficus carica</name>
    <name type="common">Common fig</name>
    <dbReference type="NCBI Taxonomy" id="3494"/>
    <lineage>
        <taxon>Eukaryota</taxon>
        <taxon>Viridiplantae</taxon>
        <taxon>Streptophyta</taxon>
        <taxon>Embryophyta</taxon>
        <taxon>Tracheophyta</taxon>
        <taxon>Spermatophyta</taxon>
        <taxon>Magnoliopsida</taxon>
        <taxon>eudicotyledons</taxon>
        <taxon>Gunneridae</taxon>
        <taxon>Pentapetalae</taxon>
        <taxon>rosids</taxon>
        <taxon>fabids</taxon>
        <taxon>Rosales</taxon>
        <taxon>Moraceae</taxon>
        <taxon>Ficeae</taxon>
        <taxon>Ficus</taxon>
    </lineage>
</organism>
<name>A0AA88ALG0_FICCA</name>
<sequence>MGFLYVCLAIKTGAWPPSLIGPWIPGSRDGTLRSTLKALEVSVVSWLEGLDLGKVEEGGYRLFNHLPGYIVFLMAM</sequence>
<dbReference type="Gramene" id="FCD_00029798-RA">
    <property type="protein sequence ID" value="FCD_00029798-RA:cds"/>
    <property type="gene ID" value="FCD_00029798"/>
</dbReference>
<comment type="caution">
    <text evidence="1">The sequence shown here is derived from an EMBL/GenBank/DDBJ whole genome shotgun (WGS) entry which is preliminary data.</text>
</comment>
<keyword evidence="2" id="KW-1185">Reference proteome</keyword>
<proteinExistence type="predicted"/>
<gene>
    <name evidence="1" type="ORF">TIFTF001_023703</name>
</gene>
<dbReference type="EMBL" id="BTGU01000052">
    <property type="protein sequence ID" value="GMN54575.1"/>
    <property type="molecule type" value="Genomic_DNA"/>
</dbReference>
<accession>A0AA88ALG0</accession>
<evidence type="ECO:0000313" key="1">
    <source>
        <dbReference type="EMBL" id="GMN54575.1"/>
    </source>
</evidence>
<evidence type="ECO:0000313" key="2">
    <source>
        <dbReference type="Proteomes" id="UP001187192"/>
    </source>
</evidence>